<feature type="non-terminal residue" evidence="1">
    <location>
        <position position="227"/>
    </location>
</feature>
<evidence type="ECO:0000313" key="1">
    <source>
        <dbReference type="EMBL" id="KAF9647084.1"/>
    </source>
</evidence>
<comment type="caution">
    <text evidence="1">The sequence shown here is derived from an EMBL/GenBank/DDBJ whole genome shotgun (WGS) entry which is preliminary data.</text>
</comment>
<dbReference type="Proteomes" id="UP000886501">
    <property type="component" value="Unassembled WGS sequence"/>
</dbReference>
<feature type="non-terminal residue" evidence="1">
    <location>
        <position position="1"/>
    </location>
</feature>
<sequence>SVMGATGSGKTSFLNMASGSNLRVGTDLESCTSEVQLANSFTLDGQPVTLIDTPGFDDTNKSDTEILSLIAAYLAITYKAGSKLAGVIYIHRISDLRFTGITGRNFRMFRELCGDSTLKNVILVTNMWGMVTKAAGEARERGLTTKFFKPVLDEGAQLVRHHNTVESAHDIIRRILKNHPITLQIQRELVDEGKGITDTSAGEVINKEINEQIRRHQAKLEAVQKEM</sequence>
<evidence type="ECO:0000313" key="2">
    <source>
        <dbReference type="Proteomes" id="UP000886501"/>
    </source>
</evidence>
<gene>
    <name evidence="1" type="ORF">BDM02DRAFT_3065838</name>
</gene>
<keyword evidence="2" id="KW-1185">Reference proteome</keyword>
<name>A0ACB6ZC24_THEGA</name>
<reference evidence="1" key="2">
    <citation type="journal article" date="2020" name="Nat. Commun.">
        <title>Large-scale genome sequencing of mycorrhizal fungi provides insights into the early evolution of symbiotic traits.</title>
        <authorList>
            <person name="Miyauchi S."/>
            <person name="Kiss E."/>
            <person name="Kuo A."/>
            <person name="Drula E."/>
            <person name="Kohler A."/>
            <person name="Sanchez-Garcia M."/>
            <person name="Morin E."/>
            <person name="Andreopoulos B."/>
            <person name="Barry K.W."/>
            <person name="Bonito G."/>
            <person name="Buee M."/>
            <person name="Carver A."/>
            <person name="Chen C."/>
            <person name="Cichocki N."/>
            <person name="Clum A."/>
            <person name="Culley D."/>
            <person name="Crous P.W."/>
            <person name="Fauchery L."/>
            <person name="Girlanda M."/>
            <person name="Hayes R.D."/>
            <person name="Keri Z."/>
            <person name="LaButti K."/>
            <person name="Lipzen A."/>
            <person name="Lombard V."/>
            <person name="Magnuson J."/>
            <person name="Maillard F."/>
            <person name="Murat C."/>
            <person name="Nolan M."/>
            <person name="Ohm R.A."/>
            <person name="Pangilinan J."/>
            <person name="Pereira M.F."/>
            <person name="Perotto S."/>
            <person name="Peter M."/>
            <person name="Pfister S."/>
            <person name="Riley R."/>
            <person name="Sitrit Y."/>
            <person name="Stielow J.B."/>
            <person name="Szollosi G."/>
            <person name="Zifcakova L."/>
            <person name="Stursova M."/>
            <person name="Spatafora J.W."/>
            <person name="Tedersoo L."/>
            <person name="Vaario L.M."/>
            <person name="Yamada A."/>
            <person name="Yan M."/>
            <person name="Wang P."/>
            <person name="Xu J."/>
            <person name="Bruns T."/>
            <person name="Baldrian P."/>
            <person name="Vilgalys R."/>
            <person name="Dunand C."/>
            <person name="Henrissat B."/>
            <person name="Grigoriev I.V."/>
            <person name="Hibbett D."/>
            <person name="Nagy L.G."/>
            <person name="Martin F.M."/>
        </authorList>
    </citation>
    <scope>NUCLEOTIDE SEQUENCE</scope>
    <source>
        <strain evidence="1">P2</strain>
    </source>
</reference>
<proteinExistence type="predicted"/>
<dbReference type="EMBL" id="MU118041">
    <property type="protein sequence ID" value="KAF9647084.1"/>
    <property type="molecule type" value="Genomic_DNA"/>
</dbReference>
<organism evidence="1 2">
    <name type="scientific">Thelephora ganbajun</name>
    <name type="common">Ganba fungus</name>
    <dbReference type="NCBI Taxonomy" id="370292"/>
    <lineage>
        <taxon>Eukaryota</taxon>
        <taxon>Fungi</taxon>
        <taxon>Dikarya</taxon>
        <taxon>Basidiomycota</taxon>
        <taxon>Agaricomycotina</taxon>
        <taxon>Agaricomycetes</taxon>
        <taxon>Thelephorales</taxon>
        <taxon>Thelephoraceae</taxon>
        <taxon>Thelephora</taxon>
    </lineage>
</organism>
<reference evidence="1" key="1">
    <citation type="submission" date="2019-10" db="EMBL/GenBank/DDBJ databases">
        <authorList>
            <consortium name="DOE Joint Genome Institute"/>
            <person name="Kuo A."/>
            <person name="Miyauchi S."/>
            <person name="Kiss E."/>
            <person name="Drula E."/>
            <person name="Kohler A."/>
            <person name="Sanchez-Garcia M."/>
            <person name="Andreopoulos B."/>
            <person name="Barry K.W."/>
            <person name="Bonito G."/>
            <person name="Buee M."/>
            <person name="Carver A."/>
            <person name="Chen C."/>
            <person name="Cichocki N."/>
            <person name="Clum A."/>
            <person name="Culley D."/>
            <person name="Crous P.W."/>
            <person name="Fauchery L."/>
            <person name="Girlanda M."/>
            <person name="Hayes R."/>
            <person name="Keri Z."/>
            <person name="Labutti K."/>
            <person name="Lipzen A."/>
            <person name="Lombard V."/>
            <person name="Magnuson J."/>
            <person name="Maillard F."/>
            <person name="Morin E."/>
            <person name="Murat C."/>
            <person name="Nolan M."/>
            <person name="Ohm R."/>
            <person name="Pangilinan J."/>
            <person name="Pereira M."/>
            <person name="Perotto S."/>
            <person name="Peter M."/>
            <person name="Riley R."/>
            <person name="Sitrit Y."/>
            <person name="Stielow B."/>
            <person name="Szollosi G."/>
            <person name="Zifcakova L."/>
            <person name="Stursova M."/>
            <person name="Spatafora J.W."/>
            <person name="Tedersoo L."/>
            <person name="Vaario L.-M."/>
            <person name="Yamada A."/>
            <person name="Yan M."/>
            <person name="Wang P."/>
            <person name="Xu J."/>
            <person name="Bruns T."/>
            <person name="Baldrian P."/>
            <person name="Vilgalys R."/>
            <person name="Henrissat B."/>
            <person name="Grigoriev I.V."/>
            <person name="Hibbett D."/>
            <person name="Nagy L.G."/>
            <person name="Martin F.M."/>
        </authorList>
    </citation>
    <scope>NUCLEOTIDE SEQUENCE</scope>
    <source>
        <strain evidence="1">P2</strain>
    </source>
</reference>
<protein>
    <submittedName>
        <fullName evidence="1">Uncharacterized protein</fullName>
    </submittedName>
</protein>
<accession>A0ACB6ZC24</accession>